<dbReference type="GO" id="GO:0008757">
    <property type="term" value="F:S-adenosylmethionine-dependent methyltransferase activity"/>
    <property type="evidence" value="ECO:0007669"/>
    <property type="project" value="InterPro"/>
</dbReference>
<evidence type="ECO:0000313" key="2">
    <source>
        <dbReference type="EMBL" id="GCL65357.1"/>
    </source>
</evidence>
<feature type="domain" description="Methyltransferase type 11" evidence="1">
    <location>
        <begin position="55"/>
        <end position="156"/>
    </location>
</feature>
<dbReference type="OrthoDB" id="5447865at2"/>
<evidence type="ECO:0000313" key="3">
    <source>
        <dbReference type="Proteomes" id="UP000301751"/>
    </source>
</evidence>
<keyword evidence="3" id="KW-1185">Reference proteome</keyword>
<accession>A0A480AZ09</accession>
<dbReference type="Gene3D" id="3.40.50.150">
    <property type="entry name" value="Vaccinia Virus protein VP39"/>
    <property type="match status" value="1"/>
</dbReference>
<dbReference type="RefSeq" id="WP_137735058.1">
    <property type="nucleotide sequence ID" value="NZ_BJCL01000015.1"/>
</dbReference>
<dbReference type="PANTHER" id="PTHR42912">
    <property type="entry name" value="METHYLTRANSFERASE"/>
    <property type="match status" value="1"/>
</dbReference>
<comment type="caution">
    <text evidence="2">The sequence shown here is derived from an EMBL/GenBank/DDBJ whole genome shotgun (WGS) entry which is preliminary data.</text>
</comment>
<dbReference type="SUPFAM" id="SSF53335">
    <property type="entry name" value="S-adenosyl-L-methionine-dependent methyltransferases"/>
    <property type="match status" value="1"/>
</dbReference>
<dbReference type="InterPro" id="IPR050508">
    <property type="entry name" value="Methyltransf_Superfamily"/>
</dbReference>
<dbReference type="CDD" id="cd02440">
    <property type="entry name" value="AdoMet_MTases"/>
    <property type="match status" value="1"/>
</dbReference>
<evidence type="ECO:0000259" key="1">
    <source>
        <dbReference type="Pfam" id="PF08241"/>
    </source>
</evidence>
<dbReference type="AlphaFoldDB" id="A0A480AZ09"/>
<sequence>MNFRASVCASLSKRLLPPPMKRTVDYQAYVGWRDESLSRSWSSFSDAHIAGKDVLDFGCGDGSLSFFLAADKQPRSILGVDINAAGIARAKGRLAEFALPAGVRLDFKLGSTDGLPVAEQSVDTLVAFDCLEHVMSPLPIFQDWYRVLRPGGRCLIEWFPYKGPWGPHMESLIPIPWAHVIFGQEAMLRAAEHVYDSPQFVPRHWDLDENGHKKPNKWKAWSSFKEQGYINELDMRGFEVLVRQSGLRIDRFDKRSFSGSPLRQKLGHALMQMPVVGEYFLSYAVIELVR</sequence>
<proteinExistence type="predicted"/>
<dbReference type="Proteomes" id="UP000301751">
    <property type="component" value="Unassembled WGS sequence"/>
</dbReference>
<dbReference type="EMBL" id="BJCL01000015">
    <property type="protein sequence ID" value="GCL65357.1"/>
    <property type="molecule type" value="Genomic_DNA"/>
</dbReference>
<dbReference type="InterPro" id="IPR013216">
    <property type="entry name" value="Methyltransf_11"/>
</dbReference>
<name>A0A480AZ09_9BURK</name>
<dbReference type="InterPro" id="IPR029063">
    <property type="entry name" value="SAM-dependent_MTases_sf"/>
</dbReference>
<gene>
    <name evidence="2" type="ORF">AQPW35_44380</name>
</gene>
<protein>
    <recommendedName>
        <fullName evidence="1">Methyltransferase type 11 domain-containing protein</fullName>
    </recommendedName>
</protein>
<reference evidence="3" key="1">
    <citation type="submission" date="2019-03" db="EMBL/GenBank/DDBJ databases">
        <title>Aquabacterium pictum sp.nov., the first bacteriochlorophyll a-containing freshwater bacterium in the genus Aquabacterium of the class Betaproteobacteria.</title>
        <authorList>
            <person name="Hirose S."/>
            <person name="Tank M."/>
            <person name="Hara E."/>
            <person name="Tamaki H."/>
            <person name="Takaichi S."/>
            <person name="Haruta S."/>
            <person name="Hanada S."/>
        </authorList>
    </citation>
    <scope>NUCLEOTIDE SEQUENCE [LARGE SCALE GENOMIC DNA]</scope>
    <source>
        <strain evidence="3">W35</strain>
    </source>
</reference>
<organism evidence="2 3">
    <name type="scientific">Pseudaquabacterium pictum</name>
    <dbReference type="NCBI Taxonomy" id="2315236"/>
    <lineage>
        <taxon>Bacteria</taxon>
        <taxon>Pseudomonadati</taxon>
        <taxon>Pseudomonadota</taxon>
        <taxon>Betaproteobacteria</taxon>
        <taxon>Burkholderiales</taxon>
        <taxon>Sphaerotilaceae</taxon>
        <taxon>Pseudaquabacterium</taxon>
    </lineage>
</organism>
<dbReference type="Pfam" id="PF08241">
    <property type="entry name" value="Methyltransf_11"/>
    <property type="match status" value="1"/>
</dbReference>